<comment type="caution">
    <text evidence="1">The sequence shown here is derived from an EMBL/GenBank/DDBJ whole genome shotgun (WGS) entry which is preliminary data.</text>
</comment>
<reference evidence="1 2" key="1">
    <citation type="submission" date="2014-02" db="EMBL/GenBank/DDBJ databases">
        <authorList>
            <person name="Sears C."/>
            <person name="Carroll K."/>
            <person name="Sack B.R."/>
            <person name="Qadri F."/>
            <person name="Myers L.L."/>
            <person name="Chung G.-T."/>
            <person name="Escheverria P."/>
            <person name="Fraser C.M."/>
            <person name="Sadzewicz L."/>
            <person name="Shefchek K.A."/>
            <person name="Tallon L."/>
            <person name="Das S.P."/>
            <person name="Daugherty S."/>
            <person name="Mongodin E.F."/>
        </authorList>
    </citation>
    <scope>NUCLEOTIDE SEQUENCE [LARGE SCALE GENOMIC DNA]</scope>
    <source>
        <strain evidence="1 2">2-F-2 #4</strain>
    </source>
</reference>
<organism evidence="1 2">
    <name type="scientific">Bacteroides fragilis str. 2-F-2 #4</name>
    <dbReference type="NCBI Taxonomy" id="1339280"/>
    <lineage>
        <taxon>Bacteria</taxon>
        <taxon>Pseudomonadati</taxon>
        <taxon>Bacteroidota</taxon>
        <taxon>Bacteroidia</taxon>
        <taxon>Bacteroidales</taxon>
        <taxon>Bacteroidaceae</taxon>
        <taxon>Bacteroides</taxon>
    </lineage>
</organism>
<dbReference type="EMBL" id="JGDM01000071">
    <property type="protein sequence ID" value="EXZ43887.1"/>
    <property type="molecule type" value="Genomic_DNA"/>
</dbReference>
<name>A0A015ZHN2_BACFG</name>
<evidence type="ECO:0000313" key="2">
    <source>
        <dbReference type="Proteomes" id="UP000022272"/>
    </source>
</evidence>
<dbReference type="Proteomes" id="UP000022272">
    <property type="component" value="Unassembled WGS sequence"/>
</dbReference>
<protein>
    <submittedName>
        <fullName evidence="1">Uncharacterized protein</fullName>
    </submittedName>
</protein>
<proteinExistence type="predicted"/>
<sequence>MGYKCRVGYSYIITYGDKMAKTSIDKNTIKVTVTSNFDS</sequence>
<gene>
    <name evidence="1" type="ORF">M076_2920</name>
</gene>
<dbReference type="AlphaFoldDB" id="A0A015ZHN2"/>
<evidence type="ECO:0000313" key="1">
    <source>
        <dbReference type="EMBL" id="EXZ43887.1"/>
    </source>
</evidence>
<accession>A0A015ZHN2</accession>